<sequence length="403" mass="44217">MAPPKSYTLMFTGDVMLGRLIDQLLPTHVHNPDDHSAITRIVAVHPALKTYSPRSPWGSALPFFRAADLNLINLETAVTTLDTPWPNKAFNYRMHPRNLDILKQARIDYVSLANNHTADFGVPGLVDTVRAVQTEGLAFAGAGPCPYRPAVLRLPRVGSSSSSYAGAVAGSSSRSSTSNTSNTGDKEPQYEIHIYSASDHPQAWAQIPQFNFLDYTTATRTRLQKTLLETTTSPRADGVNKKGAAAALKIFSVHWGANYAWRPTAEIRGLAHFLVDECGVDIVHGHSAHHVQGVEVYRGKLILYGCGDFVDDYAVDAEFRNDLGALWRVVVCEDRNAGTAAGLRLQRLEVVPTRCRWFGVEVLEVQDDDHAWVCEKVRELSMELGTAVNAELGRDGQVVVDLG</sequence>
<dbReference type="AlphaFoldDB" id="A0A5N7BAH3"/>
<feature type="domain" description="Capsule synthesis protein CapA" evidence="3">
    <location>
        <begin position="8"/>
        <end position="313"/>
    </location>
</feature>
<dbReference type="PANTHER" id="PTHR33393:SF11">
    <property type="entry name" value="POLYGLUTAMINE SYNTHESIS ACCESSORY PROTEIN RV0574C-RELATED"/>
    <property type="match status" value="1"/>
</dbReference>
<evidence type="ECO:0000313" key="5">
    <source>
        <dbReference type="Proteomes" id="UP000326198"/>
    </source>
</evidence>
<evidence type="ECO:0000256" key="1">
    <source>
        <dbReference type="ARBA" id="ARBA00005662"/>
    </source>
</evidence>
<protein>
    <recommendedName>
        <fullName evidence="3">Capsule synthesis protein CapA domain-containing protein</fullName>
    </recommendedName>
</protein>
<dbReference type="InterPro" id="IPR029052">
    <property type="entry name" value="Metallo-depent_PP-like"/>
</dbReference>
<evidence type="ECO:0000313" key="4">
    <source>
        <dbReference type="EMBL" id="KAE8378755.1"/>
    </source>
</evidence>
<dbReference type="InterPro" id="IPR019079">
    <property type="entry name" value="Capsule_synth_CapA"/>
</dbReference>
<dbReference type="OrthoDB" id="189619at2759"/>
<dbReference type="CDD" id="cd07381">
    <property type="entry name" value="MPP_CapA"/>
    <property type="match status" value="1"/>
</dbReference>
<name>A0A5N7BAH3_9EURO</name>
<evidence type="ECO:0000256" key="2">
    <source>
        <dbReference type="SAM" id="MobiDB-lite"/>
    </source>
</evidence>
<evidence type="ECO:0000259" key="3">
    <source>
        <dbReference type="SMART" id="SM00854"/>
    </source>
</evidence>
<feature type="compositionally biased region" description="Low complexity" evidence="2">
    <location>
        <begin position="165"/>
        <end position="183"/>
    </location>
</feature>
<dbReference type="SUPFAM" id="SSF56300">
    <property type="entry name" value="Metallo-dependent phosphatases"/>
    <property type="match status" value="1"/>
</dbReference>
<dbReference type="SMART" id="SM00854">
    <property type="entry name" value="PGA_cap"/>
    <property type="match status" value="1"/>
</dbReference>
<proteinExistence type="inferred from homology"/>
<reference evidence="4 5" key="1">
    <citation type="submission" date="2019-04" db="EMBL/GenBank/DDBJ databases">
        <title>Friends and foes A comparative genomics studyof 23 Aspergillus species from section Flavi.</title>
        <authorList>
            <consortium name="DOE Joint Genome Institute"/>
            <person name="Kjaerbolling I."/>
            <person name="Vesth T."/>
            <person name="Frisvad J.C."/>
            <person name="Nybo J.L."/>
            <person name="Theobald S."/>
            <person name="Kildgaard S."/>
            <person name="Isbrandt T."/>
            <person name="Kuo A."/>
            <person name="Sato A."/>
            <person name="Lyhne E.K."/>
            <person name="Kogle M.E."/>
            <person name="Wiebenga A."/>
            <person name="Kun R.S."/>
            <person name="Lubbers R.J."/>
            <person name="Makela M.R."/>
            <person name="Barry K."/>
            <person name="Chovatia M."/>
            <person name="Clum A."/>
            <person name="Daum C."/>
            <person name="Haridas S."/>
            <person name="He G."/>
            <person name="LaButti K."/>
            <person name="Lipzen A."/>
            <person name="Mondo S."/>
            <person name="Riley R."/>
            <person name="Salamov A."/>
            <person name="Simmons B.A."/>
            <person name="Magnuson J.K."/>
            <person name="Henrissat B."/>
            <person name="Mortensen U.H."/>
            <person name="Larsen T.O."/>
            <person name="Devries R.P."/>
            <person name="Grigoriev I.V."/>
            <person name="Machida M."/>
            <person name="Baker S.E."/>
            <person name="Andersen M.R."/>
        </authorList>
    </citation>
    <scope>NUCLEOTIDE SEQUENCE [LARGE SCALE GENOMIC DNA]</scope>
    <source>
        <strain evidence="4 5">IBT 29228</strain>
    </source>
</reference>
<feature type="region of interest" description="Disordered" evidence="2">
    <location>
        <begin position="165"/>
        <end position="187"/>
    </location>
</feature>
<dbReference type="Proteomes" id="UP000326198">
    <property type="component" value="Unassembled WGS sequence"/>
</dbReference>
<organism evidence="4 5">
    <name type="scientific">Aspergillus bertholletiae</name>
    <dbReference type="NCBI Taxonomy" id="1226010"/>
    <lineage>
        <taxon>Eukaryota</taxon>
        <taxon>Fungi</taxon>
        <taxon>Dikarya</taxon>
        <taxon>Ascomycota</taxon>
        <taxon>Pezizomycotina</taxon>
        <taxon>Eurotiomycetes</taxon>
        <taxon>Eurotiomycetidae</taxon>
        <taxon>Eurotiales</taxon>
        <taxon>Aspergillaceae</taxon>
        <taxon>Aspergillus</taxon>
        <taxon>Aspergillus subgen. Circumdati</taxon>
    </lineage>
</organism>
<dbReference type="InterPro" id="IPR052169">
    <property type="entry name" value="CW_Biosynth-Accessory"/>
</dbReference>
<accession>A0A5N7BAH3</accession>
<dbReference type="EMBL" id="ML736203">
    <property type="protein sequence ID" value="KAE8378755.1"/>
    <property type="molecule type" value="Genomic_DNA"/>
</dbReference>
<comment type="similarity">
    <text evidence="1">Belongs to the CapA family.</text>
</comment>
<keyword evidence="5" id="KW-1185">Reference proteome</keyword>
<gene>
    <name evidence="4" type="ORF">BDV26DRAFT_260820</name>
</gene>
<dbReference type="Pfam" id="PF09587">
    <property type="entry name" value="PGA_cap"/>
    <property type="match status" value="1"/>
</dbReference>
<dbReference type="PANTHER" id="PTHR33393">
    <property type="entry name" value="POLYGLUTAMINE SYNTHESIS ACCESSORY PROTEIN RV0574C-RELATED"/>
    <property type="match status" value="1"/>
</dbReference>